<dbReference type="AlphaFoldDB" id="A0A419DA00"/>
<feature type="transmembrane region" description="Helical" evidence="8">
    <location>
        <begin position="166"/>
        <end position="189"/>
    </location>
</feature>
<comment type="caution">
    <text evidence="10">The sequence shown here is derived from an EMBL/GenBank/DDBJ whole genome shotgun (WGS) entry which is preliminary data.</text>
</comment>
<evidence type="ECO:0000256" key="6">
    <source>
        <dbReference type="ARBA" id="ARBA00022989"/>
    </source>
</evidence>
<evidence type="ECO:0000256" key="7">
    <source>
        <dbReference type="ARBA" id="ARBA00023136"/>
    </source>
</evidence>
<feature type="transmembrane region" description="Helical" evidence="8">
    <location>
        <begin position="348"/>
        <end position="368"/>
    </location>
</feature>
<proteinExistence type="predicted"/>
<dbReference type="Proteomes" id="UP000285655">
    <property type="component" value="Unassembled WGS sequence"/>
</dbReference>
<feature type="transmembrane region" description="Helical" evidence="8">
    <location>
        <begin position="12"/>
        <end position="31"/>
    </location>
</feature>
<feature type="transmembrane region" description="Helical" evidence="8">
    <location>
        <begin position="37"/>
        <end position="57"/>
    </location>
</feature>
<dbReference type="PANTHER" id="PTHR33908:SF11">
    <property type="entry name" value="MEMBRANE PROTEIN"/>
    <property type="match status" value="1"/>
</dbReference>
<name>A0A419DA00_9BACT</name>
<evidence type="ECO:0000256" key="5">
    <source>
        <dbReference type="ARBA" id="ARBA00022692"/>
    </source>
</evidence>
<feature type="transmembrane region" description="Helical" evidence="8">
    <location>
        <begin position="418"/>
        <end position="439"/>
    </location>
</feature>
<feature type="domain" description="Glycosyltransferase RgtA/B/C/D-like" evidence="9">
    <location>
        <begin position="204"/>
        <end position="361"/>
    </location>
</feature>
<feature type="transmembrane region" description="Helical" evidence="8">
    <location>
        <begin position="268"/>
        <end position="291"/>
    </location>
</feature>
<dbReference type="InterPro" id="IPR038731">
    <property type="entry name" value="RgtA/B/C-like"/>
</dbReference>
<feature type="transmembrane region" description="Helical" evidence="8">
    <location>
        <begin position="320"/>
        <end position="336"/>
    </location>
</feature>
<accession>A0A419DA00</accession>
<evidence type="ECO:0000313" key="11">
    <source>
        <dbReference type="Proteomes" id="UP000285655"/>
    </source>
</evidence>
<keyword evidence="4" id="KW-0808">Transferase</keyword>
<sequence length="625" mass="74720">MAPFTVQYKYLFLLTWIVCYLIFPAWVFPSSITSRTIMFFGLMIFFFISAQFIYHWLKKYFVDKPVIVYTSNYKELIRNNKGLFIVCMIFVIFHVVPISYPILNMGDEALHLQDGLWLYDYIDISWHRFFQIAFWWLLGSIFIIVKLNKVRASFFPDVLNNKFSSYIVYFFSKRFLSFWISALSVVYFLFTVNIQFFPSFFRYPPLSKFLYYITYIAIGITPIGPRILELSFSILSAVYIYRTINLFSCKTAALIGASIYLFFPVVFIYARLGELACGTVFFITLISFYFIRHIKNDDNRDLVLTSYFIGIGFLYKEPVFLMFFICVAFLILYKIAKLDFYNIKKFNILLLSLVPIIPWMIFSQLYSWRHYNIIWTNFRPFDGKVFTFFLHFPVDISWVLFFTFLISIVYVIVSKRNLLTLFFGFLFIGYYFFLVLDIGNYSPRLYMALYPTIAVFISQLLFRIIDRIPLKHSFRIIYAVLIVYLISICTVPSINAHFTSSDEFIKLKQFPSDEAMHWVKENVKEEETILTLRIMSSSFYRDMYRIDKSKMMGFWYDITEVSTPEKLKTFCNDNKITYIMFPSFSMKIKILEYLNSYQDKDFIEITKFNHGDNYIYIYNYKVRDN</sequence>
<feature type="transmembrane region" description="Helical" evidence="8">
    <location>
        <begin position="209"/>
        <end position="228"/>
    </location>
</feature>
<keyword evidence="3" id="KW-0328">Glycosyltransferase</keyword>
<feature type="transmembrane region" description="Helical" evidence="8">
    <location>
        <begin position="388"/>
        <end position="411"/>
    </location>
</feature>
<feature type="transmembrane region" description="Helical" evidence="8">
    <location>
        <begin position="83"/>
        <end position="103"/>
    </location>
</feature>
<evidence type="ECO:0000256" key="4">
    <source>
        <dbReference type="ARBA" id="ARBA00022679"/>
    </source>
</evidence>
<organism evidence="10 11">
    <name type="scientific">candidate division WS5 bacterium</name>
    <dbReference type="NCBI Taxonomy" id="2093353"/>
    <lineage>
        <taxon>Bacteria</taxon>
        <taxon>candidate division WS5</taxon>
    </lineage>
</organism>
<comment type="subcellular location">
    <subcellularLocation>
        <location evidence="1">Cell membrane</location>
        <topology evidence="1">Multi-pass membrane protein</topology>
    </subcellularLocation>
</comment>
<protein>
    <recommendedName>
        <fullName evidence="9">Glycosyltransferase RgtA/B/C/D-like domain-containing protein</fullName>
    </recommendedName>
</protein>
<reference evidence="10 11" key="1">
    <citation type="journal article" date="2017" name="ISME J.">
        <title>Energy and carbon metabolisms in a deep terrestrial subsurface fluid microbial community.</title>
        <authorList>
            <person name="Momper L."/>
            <person name="Jungbluth S.P."/>
            <person name="Lee M.D."/>
            <person name="Amend J.P."/>
        </authorList>
    </citation>
    <scope>NUCLEOTIDE SEQUENCE [LARGE SCALE GENOMIC DNA]</scope>
    <source>
        <strain evidence="10">SURF_29</strain>
    </source>
</reference>
<feature type="transmembrane region" description="Helical" evidence="8">
    <location>
        <begin position="126"/>
        <end position="145"/>
    </location>
</feature>
<keyword evidence="5 8" id="KW-0812">Transmembrane</keyword>
<evidence type="ECO:0000313" key="10">
    <source>
        <dbReference type="EMBL" id="RJO59924.1"/>
    </source>
</evidence>
<keyword evidence="7 8" id="KW-0472">Membrane</keyword>
<dbReference type="GO" id="GO:0009103">
    <property type="term" value="P:lipopolysaccharide biosynthetic process"/>
    <property type="evidence" value="ECO:0007669"/>
    <property type="project" value="UniProtKB-ARBA"/>
</dbReference>
<dbReference type="PANTHER" id="PTHR33908">
    <property type="entry name" value="MANNOSYLTRANSFERASE YKCB-RELATED"/>
    <property type="match status" value="1"/>
</dbReference>
<dbReference type="GO" id="GO:0016763">
    <property type="term" value="F:pentosyltransferase activity"/>
    <property type="evidence" value="ECO:0007669"/>
    <property type="project" value="TreeGrafter"/>
</dbReference>
<feature type="transmembrane region" description="Helical" evidence="8">
    <location>
        <begin position="476"/>
        <end position="498"/>
    </location>
</feature>
<keyword evidence="6 8" id="KW-1133">Transmembrane helix</keyword>
<evidence type="ECO:0000256" key="8">
    <source>
        <dbReference type="SAM" id="Phobius"/>
    </source>
</evidence>
<dbReference type="InterPro" id="IPR050297">
    <property type="entry name" value="LipidA_mod_glycosyltrf_83"/>
</dbReference>
<dbReference type="GO" id="GO:0005886">
    <property type="term" value="C:plasma membrane"/>
    <property type="evidence" value="ECO:0007669"/>
    <property type="project" value="UniProtKB-SubCell"/>
</dbReference>
<dbReference type="EMBL" id="QZJW01000056">
    <property type="protein sequence ID" value="RJO59924.1"/>
    <property type="molecule type" value="Genomic_DNA"/>
</dbReference>
<dbReference type="Pfam" id="PF13231">
    <property type="entry name" value="PMT_2"/>
    <property type="match status" value="1"/>
</dbReference>
<gene>
    <name evidence="10" type="ORF">C4544_07275</name>
</gene>
<keyword evidence="2" id="KW-1003">Cell membrane</keyword>
<evidence type="ECO:0000256" key="2">
    <source>
        <dbReference type="ARBA" id="ARBA00022475"/>
    </source>
</evidence>
<feature type="transmembrane region" description="Helical" evidence="8">
    <location>
        <begin position="240"/>
        <end position="262"/>
    </location>
</feature>
<evidence type="ECO:0000256" key="1">
    <source>
        <dbReference type="ARBA" id="ARBA00004651"/>
    </source>
</evidence>
<evidence type="ECO:0000256" key="3">
    <source>
        <dbReference type="ARBA" id="ARBA00022676"/>
    </source>
</evidence>
<feature type="transmembrane region" description="Helical" evidence="8">
    <location>
        <begin position="445"/>
        <end position="464"/>
    </location>
</feature>
<evidence type="ECO:0000259" key="9">
    <source>
        <dbReference type="Pfam" id="PF13231"/>
    </source>
</evidence>